<keyword evidence="3" id="KW-1185">Reference proteome</keyword>
<comment type="caution">
    <text evidence="2">The sequence shown here is derived from an EMBL/GenBank/DDBJ whole genome shotgun (WGS) entry which is preliminary data.</text>
</comment>
<gene>
    <name evidence="2" type="ORF">H4696_005170</name>
</gene>
<keyword evidence="1" id="KW-1133">Transmembrane helix</keyword>
<evidence type="ECO:0000313" key="2">
    <source>
        <dbReference type="EMBL" id="MBE1498070.1"/>
    </source>
</evidence>
<protein>
    <submittedName>
        <fullName evidence="2">Uncharacterized protein</fullName>
    </submittedName>
</protein>
<dbReference type="EMBL" id="JADBEG010000001">
    <property type="protein sequence ID" value="MBE1498070.1"/>
    <property type="molecule type" value="Genomic_DNA"/>
</dbReference>
<keyword evidence="1" id="KW-0812">Transmembrane</keyword>
<reference evidence="2 3" key="1">
    <citation type="submission" date="2020-10" db="EMBL/GenBank/DDBJ databases">
        <title>Sequencing the genomes of 1000 actinobacteria strains.</title>
        <authorList>
            <person name="Klenk H.-P."/>
        </authorList>
    </citation>
    <scope>NUCLEOTIDE SEQUENCE [LARGE SCALE GENOMIC DNA]</scope>
    <source>
        <strain evidence="2 3">DSM 44653</strain>
    </source>
</reference>
<dbReference type="RefSeq" id="WP_086855760.1">
    <property type="nucleotide sequence ID" value="NZ_JADBEG010000001.1"/>
</dbReference>
<evidence type="ECO:0000256" key="1">
    <source>
        <dbReference type="SAM" id="Phobius"/>
    </source>
</evidence>
<organism evidence="2 3">
    <name type="scientific">Amycolatopsis lexingtonensis</name>
    <dbReference type="NCBI Taxonomy" id="218822"/>
    <lineage>
        <taxon>Bacteria</taxon>
        <taxon>Bacillati</taxon>
        <taxon>Actinomycetota</taxon>
        <taxon>Actinomycetes</taxon>
        <taxon>Pseudonocardiales</taxon>
        <taxon>Pseudonocardiaceae</taxon>
        <taxon>Amycolatopsis</taxon>
    </lineage>
</organism>
<proteinExistence type="predicted"/>
<dbReference type="Proteomes" id="UP000631670">
    <property type="component" value="Unassembled WGS sequence"/>
</dbReference>
<sequence>MKVADAFARVVSSAERTRNTIRLLRIVILGAALLMAEFCAAVALLPAGVGAGLLAVVPGAGAWWWVKSRRQ</sequence>
<feature type="transmembrane region" description="Helical" evidence="1">
    <location>
        <begin position="23"/>
        <end position="43"/>
    </location>
</feature>
<name>A0ABR9I4H2_9PSEU</name>
<keyword evidence="1" id="KW-0472">Membrane</keyword>
<feature type="transmembrane region" description="Helical" evidence="1">
    <location>
        <begin position="49"/>
        <end position="66"/>
    </location>
</feature>
<accession>A0ABR9I4H2</accession>
<evidence type="ECO:0000313" key="3">
    <source>
        <dbReference type="Proteomes" id="UP000631670"/>
    </source>
</evidence>